<gene>
    <name evidence="3" type="ORF">SNE40_009588</name>
</gene>
<protein>
    <submittedName>
        <fullName evidence="3">Uncharacterized protein</fullName>
    </submittedName>
</protein>
<dbReference type="AlphaFoldDB" id="A0AAN8JYU1"/>
<keyword evidence="2" id="KW-1133">Transmembrane helix</keyword>
<feature type="compositionally biased region" description="Polar residues" evidence="1">
    <location>
        <begin position="572"/>
        <end position="588"/>
    </location>
</feature>
<feature type="region of interest" description="Disordered" evidence="1">
    <location>
        <begin position="736"/>
        <end position="759"/>
    </location>
</feature>
<reference evidence="3 4" key="1">
    <citation type="submission" date="2024-01" db="EMBL/GenBank/DDBJ databases">
        <title>The genome of the rayed Mediterranean limpet Patella caerulea (Linnaeus, 1758).</title>
        <authorList>
            <person name="Anh-Thu Weber A."/>
            <person name="Halstead-Nussloch G."/>
        </authorList>
    </citation>
    <scope>NUCLEOTIDE SEQUENCE [LARGE SCALE GENOMIC DNA]</scope>
    <source>
        <strain evidence="3">AATW-2023a</strain>
        <tissue evidence="3">Whole specimen</tissue>
    </source>
</reference>
<accession>A0AAN8JYU1</accession>
<feature type="compositionally biased region" description="Pro residues" evidence="1">
    <location>
        <begin position="814"/>
        <end position="831"/>
    </location>
</feature>
<dbReference type="EMBL" id="JAZGQO010000007">
    <property type="protein sequence ID" value="KAK6181804.1"/>
    <property type="molecule type" value="Genomic_DNA"/>
</dbReference>
<feature type="region of interest" description="Disordered" evidence="1">
    <location>
        <begin position="421"/>
        <end position="484"/>
    </location>
</feature>
<feature type="region of interest" description="Disordered" evidence="1">
    <location>
        <begin position="499"/>
        <end position="594"/>
    </location>
</feature>
<evidence type="ECO:0000256" key="1">
    <source>
        <dbReference type="SAM" id="MobiDB-lite"/>
    </source>
</evidence>
<feature type="compositionally biased region" description="Pro residues" evidence="1">
    <location>
        <begin position="547"/>
        <end position="559"/>
    </location>
</feature>
<feature type="region of interest" description="Disordered" evidence="1">
    <location>
        <begin position="789"/>
        <end position="884"/>
    </location>
</feature>
<feature type="compositionally biased region" description="Pro residues" evidence="1">
    <location>
        <begin position="618"/>
        <end position="632"/>
    </location>
</feature>
<sequence>MSSKGYCNTNGKLGDLSKQLAGDIENKNGPKEKKAVTTDVDTNDNSSITVGKSLTREERMSRVLYIFGSVAALLICIIIYLSLYHLFGKKLLHKYKGLTLSAKDVLNQKIEEISEKIVPKTFYPGHSQTDNTLLESPNDGDTVVIRQRTSGHSRVSIENLEEHQITENVSKHSLQSLLVGERLDLENASRLSFAFEEEETNALNDPLKHTSSYLSVSQTFCESTDSLDLPLALPYRTDFLSSKTSKGPVSQSPRPSPLPKEVQTKSPKVIPPLIPAPNIPTRPSPKSKPAPSTPPTVRSGNPPSCILLSPMPKCVVKKMGLSPKTKLAPPPPTTFTKGGTDAFLDDIVAFSQVSRTVPPAPPRQPVPKIGPVQVETTHLSTKPISVLPEKGPLPFLKSKIVPNPAMDSQPAVPLAPTPLPTHSAHSTPTRNFIKPKSKKASATSRPVLQTETTKSKAVQKSPKKMVHVPSPSPAFLNAEKQIPGKSPVTVPLPFLPPPVPNLFSTNPRSTSTPLSTPIPLTETPNVPVKQLKRPTTPQATSNSTPSPTKPITPLAPPTTPYSLKSGPPAAHTPTSSEMTKMKSRSTTIPPIPLLKSVLVKPKSPPLVLDKKVNSASSPPKPILPLAPPPPPIQKAASIGPYSSKTNKPVPSTLHPLTAFELAKINQKSKRLPPRFPIPLAPPPETRNAYPKFSFSAMKSKKSALLVSPTPLVINKKTNSASYPQKPIIPMAPPIQKTASEKQKSLKSNKTVGIKPLTSHKHNYAQISSNLNKPVVPGNRTVPKSLITKTEPAPLQPPIPLAPPPPAIKSVIKPPKSPKPVVPIAPPPPPVPRKGSTKSKAPEAKPLPKNKKGTAAVLKGMRDNPMLKATANTSPFLANTPKKREKMTDMINGVQLKPGAKVKPKTDLLKSSLQSRRLRISSSGHIPEESWNE</sequence>
<feature type="compositionally biased region" description="Polar residues" evidence="1">
    <location>
        <begin position="640"/>
        <end position="649"/>
    </location>
</feature>
<feature type="region of interest" description="Disordered" evidence="1">
    <location>
        <begin position="912"/>
        <end position="932"/>
    </location>
</feature>
<feature type="compositionally biased region" description="Polar residues" evidence="1">
    <location>
        <begin position="533"/>
        <end position="546"/>
    </location>
</feature>
<evidence type="ECO:0000256" key="2">
    <source>
        <dbReference type="SAM" id="Phobius"/>
    </source>
</evidence>
<feature type="region of interest" description="Disordered" evidence="1">
    <location>
        <begin position="609"/>
        <end position="649"/>
    </location>
</feature>
<dbReference type="Proteomes" id="UP001347796">
    <property type="component" value="Unassembled WGS sequence"/>
</dbReference>
<feature type="compositionally biased region" description="Pro residues" evidence="1">
    <location>
        <begin position="269"/>
        <end position="294"/>
    </location>
</feature>
<proteinExistence type="predicted"/>
<evidence type="ECO:0000313" key="3">
    <source>
        <dbReference type="EMBL" id="KAK6181804.1"/>
    </source>
</evidence>
<comment type="caution">
    <text evidence="3">The sequence shown here is derived from an EMBL/GenBank/DDBJ whole genome shotgun (WGS) entry which is preliminary data.</text>
</comment>
<name>A0AAN8JYU1_PATCE</name>
<feature type="compositionally biased region" description="Polar residues" evidence="1">
    <location>
        <begin position="440"/>
        <end position="458"/>
    </location>
</feature>
<feature type="compositionally biased region" description="Polar residues" evidence="1">
    <location>
        <begin position="240"/>
        <end position="253"/>
    </location>
</feature>
<feature type="compositionally biased region" description="Pro residues" evidence="1">
    <location>
        <begin position="793"/>
        <end position="806"/>
    </location>
</feature>
<keyword evidence="2" id="KW-0472">Membrane</keyword>
<keyword evidence="4" id="KW-1185">Reference proteome</keyword>
<organism evidence="3 4">
    <name type="scientific">Patella caerulea</name>
    <name type="common">Rayed Mediterranean limpet</name>
    <dbReference type="NCBI Taxonomy" id="87958"/>
    <lineage>
        <taxon>Eukaryota</taxon>
        <taxon>Metazoa</taxon>
        <taxon>Spiralia</taxon>
        <taxon>Lophotrochozoa</taxon>
        <taxon>Mollusca</taxon>
        <taxon>Gastropoda</taxon>
        <taxon>Patellogastropoda</taxon>
        <taxon>Patelloidea</taxon>
        <taxon>Patellidae</taxon>
        <taxon>Patella</taxon>
    </lineage>
</organism>
<feature type="compositionally biased region" description="Low complexity" evidence="1">
    <location>
        <begin position="501"/>
        <end position="524"/>
    </location>
</feature>
<feature type="compositionally biased region" description="Low complexity" evidence="1">
    <location>
        <begin position="912"/>
        <end position="922"/>
    </location>
</feature>
<feature type="region of interest" description="Disordered" evidence="1">
    <location>
        <begin position="240"/>
        <end position="304"/>
    </location>
</feature>
<feature type="transmembrane region" description="Helical" evidence="2">
    <location>
        <begin position="63"/>
        <end position="87"/>
    </location>
</feature>
<evidence type="ECO:0000313" key="4">
    <source>
        <dbReference type="Proteomes" id="UP001347796"/>
    </source>
</evidence>
<keyword evidence="2" id="KW-0812">Transmembrane</keyword>